<dbReference type="GO" id="GO:0016020">
    <property type="term" value="C:membrane"/>
    <property type="evidence" value="ECO:0007669"/>
    <property type="project" value="UniProtKB-SubCell"/>
</dbReference>
<keyword evidence="5" id="KW-1133">Transmembrane helix</keyword>
<evidence type="ECO:0000256" key="5">
    <source>
        <dbReference type="ARBA" id="ARBA00022989"/>
    </source>
</evidence>
<evidence type="ECO:0000256" key="1">
    <source>
        <dbReference type="ARBA" id="ARBA00004479"/>
    </source>
</evidence>
<dbReference type="InterPro" id="IPR001304">
    <property type="entry name" value="C-type_lectin-like"/>
</dbReference>
<dbReference type="CDD" id="cd00037">
    <property type="entry name" value="CLECT"/>
    <property type="match status" value="1"/>
</dbReference>
<evidence type="ECO:0000313" key="11">
    <source>
        <dbReference type="Proteomes" id="UP001497623"/>
    </source>
</evidence>
<accession>A0AAV2R1V2</accession>
<reference evidence="10 11" key="1">
    <citation type="submission" date="2024-05" db="EMBL/GenBank/DDBJ databases">
        <authorList>
            <person name="Wallberg A."/>
        </authorList>
    </citation>
    <scope>NUCLEOTIDE SEQUENCE [LARGE SCALE GENOMIC DNA]</scope>
</reference>
<evidence type="ECO:0000256" key="6">
    <source>
        <dbReference type="ARBA" id="ARBA00023136"/>
    </source>
</evidence>
<evidence type="ECO:0000256" key="4">
    <source>
        <dbReference type="ARBA" id="ARBA00022734"/>
    </source>
</evidence>
<evidence type="ECO:0000259" key="9">
    <source>
        <dbReference type="PROSITE" id="PS50041"/>
    </source>
</evidence>
<protein>
    <recommendedName>
        <fullName evidence="9">C-type lectin domain-containing protein</fullName>
    </recommendedName>
</protein>
<dbReference type="Proteomes" id="UP001497623">
    <property type="component" value="Unassembled WGS sequence"/>
</dbReference>
<dbReference type="EMBL" id="CAXKWB010013672">
    <property type="protein sequence ID" value="CAL4108318.1"/>
    <property type="molecule type" value="Genomic_DNA"/>
</dbReference>
<dbReference type="Pfam" id="PF00059">
    <property type="entry name" value="Lectin_C"/>
    <property type="match status" value="1"/>
</dbReference>
<dbReference type="InterPro" id="IPR016186">
    <property type="entry name" value="C-type_lectin-like/link_sf"/>
</dbReference>
<dbReference type="InterPro" id="IPR018378">
    <property type="entry name" value="C-type_lectin_CS"/>
</dbReference>
<evidence type="ECO:0000256" key="3">
    <source>
        <dbReference type="ARBA" id="ARBA00022729"/>
    </source>
</evidence>
<dbReference type="AlphaFoldDB" id="A0AAV2R1V2"/>
<evidence type="ECO:0000256" key="7">
    <source>
        <dbReference type="ARBA" id="ARBA00023157"/>
    </source>
</evidence>
<keyword evidence="7" id="KW-1015">Disulfide bond</keyword>
<dbReference type="SMART" id="SM00034">
    <property type="entry name" value="CLECT"/>
    <property type="match status" value="1"/>
</dbReference>
<keyword evidence="3 8" id="KW-0732">Signal</keyword>
<proteinExistence type="predicted"/>
<sequence length="212" mass="25902">MIVFLGIVSTLLALVNALCFHALWRPWHSHEYYDSEPWHSHEHYDSEPWHSHEHYDSEEYNYYSREDTYFGSHHRCWVSLERHRHDFHYAYLIHEPKTYYDAREYCEERGGNLLKIDGYRDTQKIIRLLKSNCGEDGDYWIGLNRLDEDGSPGGSRGYYWDLDHEHPIRTYWWNDADQYYDCVAMVQEGNYQWGDRNCKQKMHFICEYDHRQ</sequence>
<dbReference type="GO" id="GO:0030246">
    <property type="term" value="F:carbohydrate binding"/>
    <property type="evidence" value="ECO:0007669"/>
    <property type="project" value="UniProtKB-KW"/>
</dbReference>
<keyword evidence="2" id="KW-0812">Transmembrane</keyword>
<feature type="chain" id="PRO_5043382610" description="C-type lectin domain-containing protein" evidence="8">
    <location>
        <begin position="18"/>
        <end position="212"/>
    </location>
</feature>
<feature type="signal peptide" evidence="8">
    <location>
        <begin position="1"/>
        <end position="17"/>
    </location>
</feature>
<keyword evidence="11" id="KW-1185">Reference proteome</keyword>
<comment type="caution">
    <text evidence="10">The sequence shown here is derived from an EMBL/GenBank/DDBJ whole genome shotgun (WGS) entry which is preliminary data.</text>
</comment>
<dbReference type="InterPro" id="IPR016187">
    <property type="entry name" value="CTDL_fold"/>
</dbReference>
<dbReference type="PANTHER" id="PTHR14789">
    <property type="entry name" value="CHONDROLECTIN VARIANT CHODLFDELTAE"/>
    <property type="match status" value="1"/>
</dbReference>
<keyword evidence="6" id="KW-0472">Membrane</keyword>
<evidence type="ECO:0000256" key="2">
    <source>
        <dbReference type="ARBA" id="ARBA00022692"/>
    </source>
</evidence>
<feature type="domain" description="C-type lectin" evidence="9">
    <location>
        <begin position="89"/>
        <end position="207"/>
    </location>
</feature>
<dbReference type="PROSITE" id="PS50041">
    <property type="entry name" value="C_TYPE_LECTIN_2"/>
    <property type="match status" value="1"/>
</dbReference>
<comment type="subcellular location">
    <subcellularLocation>
        <location evidence="1">Membrane</location>
        <topology evidence="1">Single-pass type I membrane protein</topology>
    </subcellularLocation>
</comment>
<evidence type="ECO:0000313" key="10">
    <source>
        <dbReference type="EMBL" id="CAL4108318.1"/>
    </source>
</evidence>
<dbReference type="Gene3D" id="3.10.100.10">
    <property type="entry name" value="Mannose-Binding Protein A, subunit A"/>
    <property type="match status" value="1"/>
</dbReference>
<name>A0AAV2R1V2_MEGNR</name>
<organism evidence="10 11">
    <name type="scientific">Meganyctiphanes norvegica</name>
    <name type="common">Northern krill</name>
    <name type="synonym">Thysanopoda norvegica</name>
    <dbReference type="NCBI Taxonomy" id="48144"/>
    <lineage>
        <taxon>Eukaryota</taxon>
        <taxon>Metazoa</taxon>
        <taxon>Ecdysozoa</taxon>
        <taxon>Arthropoda</taxon>
        <taxon>Crustacea</taxon>
        <taxon>Multicrustacea</taxon>
        <taxon>Malacostraca</taxon>
        <taxon>Eumalacostraca</taxon>
        <taxon>Eucarida</taxon>
        <taxon>Euphausiacea</taxon>
        <taxon>Euphausiidae</taxon>
        <taxon>Meganyctiphanes</taxon>
    </lineage>
</organism>
<dbReference type="SUPFAM" id="SSF56436">
    <property type="entry name" value="C-type lectin-like"/>
    <property type="match status" value="1"/>
</dbReference>
<keyword evidence="4" id="KW-0430">Lectin</keyword>
<gene>
    <name evidence="10" type="ORF">MNOR_LOCUS18824</name>
</gene>
<evidence type="ECO:0000256" key="8">
    <source>
        <dbReference type="SAM" id="SignalP"/>
    </source>
</evidence>
<dbReference type="PROSITE" id="PS00615">
    <property type="entry name" value="C_TYPE_LECTIN_1"/>
    <property type="match status" value="1"/>
</dbReference>
<dbReference type="InterPro" id="IPR051505">
    <property type="entry name" value="C-type_lectin_domain"/>
</dbReference>